<dbReference type="RefSeq" id="WP_133396740.1">
    <property type="nucleotide sequence ID" value="NZ_SNAA01000008.1"/>
</dbReference>
<feature type="domain" description="DJ-1/PfpI" evidence="2">
    <location>
        <begin position="8"/>
        <end position="174"/>
    </location>
</feature>
<dbReference type="EMBL" id="SNAA01000008">
    <property type="protein sequence ID" value="TDL79730.1"/>
    <property type="molecule type" value="Genomic_DNA"/>
</dbReference>
<dbReference type="PANTHER" id="PTHR42733:SF12">
    <property type="entry name" value="PROTEINASE"/>
    <property type="match status" value="1"/>
</dbReference>
<dbReference type="InterPro" id="IPR006286">
    <property type="entry name" value="C56_PfpI-like"/>
</dbReference>
<keyword evidence="3" id="KW-0315">Glutamine amidotransferase</keyword>
<proteinExistence type="inferred from homology"/>
<keyword evidence="3" id="KW-0808">Transferase</keyword>
<accession>A0A4R6A7R7</accession>
<dbReference type="CDD" id="cd03134">
    <property type="entry name" value="GATase1_PfpI_like"/>
    <property type="match status" value="1"/>
</dbReference>
<reference evidence="3 4" key="1">
    <citation type="submission" date="2019-03" db="EMBL/GenBank/DDBJ databases">
        <title>Primorskyibacter sp. SS33 isolated from sediments.</title>
        <authorList>
            <person name="Xunke S."/>
        </authorList>
    </citation>
    <scope>NUCLEOTIDE SEQUENCE [LARGE SCALE GENOMIC DNA]</scope>
    <source>
        <strain evidence="3 4">SS33</strain>
    </source>
</reference>
<dbReference type="InterPro" id="IPR029062">
    <property type="entry name" value="Class_I_gatase-like"/>
</dbReference>
<name>A0A4R6A7R7_9RHOB</name>
<comment type="similarity">
    <text evidence="1">Belongs to the peptidase C56 family.</text>
</comment>
<organism evidence="3 4">
    <name type="scientific">Palleronia sediminis</name>
    <dbReference type="NCBI Taxonomy" id="2547833"/>
    <lineage>
        <taxon>Bacteria</taxon>
        <taxon>Pseudomonadati</taxon>
        <taxon>Pseudomonadota</taxon>
        <taxon>Alphaproteobacteria</taxon>
        <taxon>Rhodobacterales</taxon>
        <taxon>Roseobacteraceae</taxon>
        <taxon>Palleronia</taxon>
    </lineage>
</organism>
<protein>
    <submittedName>
        <fullName evidence="3">Type 1 glutamine amidotransferase</fullName>
    </submittedName>
</protein>
<dbReference type="AlphaFoldDB" id="A0A4R6A7R7"/>
<evidence type="ECO:0000313" key="4">
    <source>
        <dbReference type="Proteomes" id="UP000295701"/>
    </source>
</evidence>
<dbReference type="SUPFAM" id="SSF52317">
    <property type="entry name" value="Class I glutamine amidotransferase-like"/>
    <property type="match status" value="1"/>
</dbReference>
<comment type="caution">
    <text evidence="3">The sequence shown here is derived from an EMBL/GenBank/DDBJ whole genome shotgun (WGS) entry which is preliminary data.</text>
</comment>
<dbReference type="OrthoDB" id="9792284at2"/>
<gene>
    <name evidence="3" type="ORF">E2L08_08995</name>
</gene>
<dbReference type="GO" id="GO:0016740">
    <property type="term" value="F:transferase activity"/>
    <property type="evidence" value="ECO:0007669"/>
    <property type="project" value="UniProtKB-KW"/>
</dbReference>
<evidence type="ECO:0000259" key="2">
    <source>
        <dbReference type="Pfam" id="PF01965"/>
    </source>
</evidence>
<evidence type="ECO:0000313" key="3">
    <source>
        <dbReference type="EMBL" id="TDL79730.1"/>
    </source>
</evidence>
<dbReference type="InterPro" id="IPR002818">
    <property type="entry name" value="DJ-1/PfpI"/>
</dbReference>
<sequence length="185" mass="19480">MPSISDAKILIIATSGFEQSELVEPRDQLSSAGATVHVASPDGNDIKGWDGDDWGDTVKVDLAFDKVDAAQYDALVLPGGQINPDILRTMPEIVAFVRDFAHSGKPLAAICHAPWLLIEAGVVKGKRLTSYNSIRTDLANAGAEVVDEEVARDGNLITSRNPGDLDAFCKAIVEAVENGPAAAAA</sequence>
<dbReference type="PROSITE" id="PS51276">
    <property type="entry name" value="PEPTIDASE_C56_PFPI"/>
    <property type="match status" value="1"/>
</dbReference>
<dbReference type="Gene3D" id="3.40.50.880">
    <property type="match status" value="1"/>
</dbReference>
<dbReference type="Proteomes" id="UP000295701">
    <property type="component" value="Unassembled WGS sequence"/>
</dbReference>
<evidence type="ECO:0000256" key="1">
    <source>
        <dbReference type="ARBA" id="ARBA00008542"/>
    </source>
</evidence>
<dbReference type="PANTHER" id="PTHR42733">
    <property type="entry name" value="DJ-1 PROTEIN"/>
    <property type="match status" value="1"/>
</dbReference>
<dbReference type="NCBIfam" id="TIGR01382">
    <property type="entry name" value="PfpI"/>
    <property type="match status" value="1"/>
</dbReference>
<keyword evidence="4" id="KW-1185">Reference proteome</keyword>
<dbReference type="Pfam" id="PF01965">
    <property type="entry name" value="DJ-1_PfpI"/>
    <property type="match status" value="1"/>
</dbReference>